<organism evidence="1 2">
    <name type="scientific">Pararhodobacter zhoushanensis</name>
    <dbReference type="NCBI Taxonomy" id="2479545"/>
    <lineage>
        <taxon>Bacteria</taxon>
        <taxon>Pseudomonadati</taxon>
        <taxon>Pseudomonadota</taxon>
        <taxon>Alphaproteobacteria</taxon>
        <taxon>Rhodobacterales</taxon>
        <taxon>Paracoccaceae</taxon>
        <taxon>Pararhodobacter</taxon>
    </lineage>
</organism>
<comment type="caution">
    <text evidence="1">The sequence shown here is derived from an EMBL/GenBank/DDBJ whole genome shotgun (WGS) entry which is preliminary data.</text>
</comment>
<dbReference type="Proteomes" id="UP001208938">
    <property type="component" value="Unassembled WGS sequence"/>
</dbReference>
<dbReference type="EMBL" id="JAPDFL010000001">
    <property type="protein sequence ID" value="MCW1933146.1"/>
    <property type="molecule type" value="Genomic_DNA"/>
</dbReference>
<name>A0ABT3H014_9RHOB</name>
<protein>
    <submittedName>
        <fullName evidence="1">DUF1045 domain-containing protein</fullName>
    </submittedName>
</protein>
<sequence>MKRYALYYAPDTGPFADAAAHWLGRDAATGQAVAQPDAMLPALTVSARRYGFHGTLKAPFRLADGVSEDDLIAAVEVFAAGRSSVVVDGLRVASLDGFLALIPEGDTTALDDFAAKVVTRFERFRAPLTEAEVARRKPERLSARQRALLETYGYPYVLDKFRFHMTLTDRLEAGQKAVLQPMAEALFEPLLPRPFAFKALSVFGEAEDGSFHQLLRARLG</sequence>
<evidence type="ECO:0000313" key="2">
    <source>
        <dbReference type="Proteomes" id="UP001208938"/>
    </source>
</evidence>
<evidence type="ECO:0000313" key="1">
    <source>
        <dbReference type="EMBL" id="MCW1933146.1"/>
    </source>
</evidence>
<dbReference type="RefSeq" id="WP_264506093.1">
    <property type="nucleotide sequence ID" value="NZ_JAPDFL010000001.1"/>
</dbReference>
<accession>A0ABT3H014</accession>
<dbReference type="NCBIfam" id="TIGR03223">
    <property type="entry name" value="Phn_opern_protn"/>
    <property type="match status" value="1"/>
</dbReference>
<reference evidence="1 2" key="1">
    <citation type="submission" date="2022-10" db="EMBL/GenBank/DDBJ databases">
        <title>Pararhodobacter sp. nov., isolated from marine algae.</title>
        <authorList>
            <person name="Choi B.J."/>
            <person name="Kim J.M."/>
            <person name="Lee J.K."/>
            <person name="Choi D.G."/>
            <person name="Jeon C.O."/>
        </authorList>
    </citation>
    <scope>NUCLEOTIDE SEQUENCE [LARGE SCALE GENOMIC DNA]</scope>
    <source>
        <strain evidence="1 2">ZQ420</strain>
    </source>
</reference>
<dbReference type="PIRSF" id="PIRSF033328">
    <property type="entry name" value="Phest_Mll4975"/>
    <property type="match status" value="1"/>
</dbReference>
<dbReference type="InterPro" id="IPR009389">
    <property type="entry name" value="DUF1045"/>
</dbReference>
<keyword evidence="2" id="KW-1185">Reference proteome</keyword>
<dbReference type="Pfam" id="PF06299">
    <property type="entry name" value="DUF1045"/>
    <property type="match status" value="1"/>
</dbReference>
<gene>
    <name evidence="1" type="ORF">OKW52_12985</name>
</gene>
<proteinExistence type="predicted"/>